<dbReference type="PROSITE" id="PS00211">
    <property type="entry name" value="ABC_TRANSPORTER_1"/>
    <property type="match status" value="2"/>
</dbReference>
<feature type="transmembrane region" description="Helical" evidence="11">
    <location>
        <begin position="977"/>
        <end position="999"/>
    </location>
</feature>
<dbReference type="OrthoDB" id="6500128at2759"/>
<keyword evidence="9" id="KW-0325">Glycoprotein</keyword>
<name>A0A8H7RSI9_9FUNG</name>
<dbReference type="CDD" id="cd03250">
    <property type="entry name" value="ABCC_MRP_domain1"/>
    <property type="match status" value="1"/>
</dbReference>
<evidence type="ECO:0000256" key="2">
    <source>
        <dbReference type="ARBA" id="ARBA00022448"/>
    </source>
</evidence>
<dbReference type="InterPro" id="IPR011527">
    <property type="entry name" value="ABC1_TM_dom"/>
</dbReference>
<feature type="region of interest" description="Disordered" evidence="10">
    <location>
        <begin position="558"/>
        <end position="585"/>
    </location>
</feature>
<feature type="transmembrane region" description="Helical" evidence="11">
    <location>
        <begin position="240"/>
        <end position="263"/>
    </location>
</feature>
<feature type="domain" description="ABC transporter" evidence="12">
    <location>
        <begin position="567"/>
        <end position="833"/>
    </location>
</feature>
<dbReference type="PROSITE" id="PS50893">
    <property type="entry name" value="ABC_TRANSPORTER_2"/>
    <property type="match status" value="2"/>
</dbReference>
<evidence type="ECO:0000313" key="14">
    <source>
        <dbReference type="EMBL" id="KAG2215086.1"/>
    </source>
</evidence>
<keyword evidence="2" id="KW-0813">Transport</keyword>
<sequence length="1517" mass="171013">AISAYVFYIEVQQQQQHQHDNFVFSVIGSAFTFVTWAYCLVLSLTAIRYPLPNSLGWTLNIHLFALYLVLWISSIGNILASWNQTSTVPLILVLPVIFGFDLVYTTATVKKGSPFLDENDNPVNSINVESIIGTLYFVWLTPIINMINSKGKDLKDDDLPRLPIKHRSFNIFYYFGASRGKRLLYRLYLANRASLITQVSLSVFIAFFMYGQPLFLNRLLLLIEDISVGGADDRSLVLGLGYIIGMSILNIVYNLVVAQMWYYSQSSVQIRIKSMLSIELYRKTLRRMDTSILSGKKKTSKSETNDKKDSSTATATIEEDNVSSDTGLIVNLMSTDAARIAAFSTQWNTLIRAPTELVLGTYFLYRLLGWSSIMGLMVIVVTLPINHFNTKWFIKLQAQLMKSRDKRVSLMNEVLQGIRQIKFFAWESNWSKRILESRNAELGYLKKTFVSEVIFLLLWQGTPLMVTTVAFWSFTSLQGEKLTAPIAFTSIAIFNELRAAFSIIPEAAVRLFETLISIERIEDYLNEDEISTCTTTGVDSANTAVKIGFESATVCWPTSDTNNDNEEQNDNNSDTTAGDNDNNQQDSTFTLKDISVIFPDNQLSLICGGTGSGKTLLMLSLLGETEIKQGTVYCPQSASSYTLDNSTAITSIHLSLSDSDHVVPPNWILKNAVAYVSQTAWLQNASIKDNILFGLPFIEKRYIATLTACALNKDLSYLEDGDETEIGEKGITLSGGQKARVALARAVYSRAQNVLMDDVLSAVDAHTAKHLYQQCLLGPLMKNRTQILITHHVNLCVQGSAHVVFVKEGRIQLSGSPTELRQAGKMDLIFEENISEREPEESQDEKDGEEHVENIGGELEQTSDRKAPKVLVEKEGRAEGQVKFTLYSLYFKLVGNWLFWVFFFFTIFAARSLDITSTWWLKKWVQSYETNDHNTTSFAPAIDNSNQLPIHMSAHLHQDFVIPSLLSNDDNESDLSYYFKIYILINLVNILFGLTRYIITFSGGIRAGRKMYVRLLDRVLKAPLRFFDTTPIGRVVNRFSKDFETIDASVPIDMVQFCVQWTTVISIILVATSVLPVLILFMILVAFTNIYFGLRFVAASRELKRMDSVSRSPLFTHFTESIIGVTTIRAFGLTQQFMMDMLNKIDINSRPMYYAWSVSRWISVRISFMGSMITFLTGIFILLNLDNMDSAMAGFCLSYVTVFTDMTYWGVRRYTSLEMSFNSVERVVEFLEIDQEAPTITDIRPPKEWPNQGAIEVKNLHARYAADLEPVLKGLTFSINPMEKVGIVGRTGSGKSTLALSFFRFIEATEGSIIIDNVDISKIGTKDLRGNLTIIPQDPVLFSGTLGSNMDPFDEFTQEEIFTALRRVHLLNDISDQDINQNVFKDLTTSVSEGGKNFSQGQRQLLCLARALLKRSTVVLMDEATASVDFETDKAIQKTITTEFKNSTILCIAHRLNTVIEYDRILVLDHGEIIEFASPLELLNNEDSAFYKMCRNSGEFENLFELAKAKHQLVDIS</sequence>
<comment type="subcellular location">
    <subcellularLocation>
        <location evidence="1">Membrane</location>
        <topology evidence="1">Multi-pass membrane protein</topology>
    </subcellularLocation>
</comment>
<dbReference type="Proteomes" id="UP000650833">
    <property type="component" value="Unassembled WGS sequence"/>
</dbReference>
<evidence type="ECO:0000256" key="4">
    <source>
        <dbReference type="ARBA" id="ARBA00022737"/>
    </source>
</evidence>
<organism evidence="14 15">
    <name type="scientific">Mucor plumbeus</name>
    <dbReference type="NCBI Taxonomy" id="97098"/>
    <lineage>
        <taxon>Eukaryota</taxon>
        <taxon>Fungi</taxon>
        <taxon>Fungi incertae sedis</taxon>
        <taxon>Mucoromycota</taxon>
        <taxon>Mucoromycotina</taxon>
        <taxon>Mucoromycetes</taxon>
        <taxon>Mucorales</taxon>
        <taxon>Mucorineae</taxon>
        <taxon>Mucoraceae</taxon>
        <taxon>Mucor</taxon>
    </lineage>
</organism>
<dbReference type="SMART" id="SM00382">
    <property type="entry name" value="AAA"/>
    <property type="match status" value="2"/>
</dbReference>
<evidence type="ECO:0000256" key="5">
    <source>
        <dbReference type="ARBA" id="ARBA00022741"/>
    </source>
</evidence>
<dbReference type="CDD" id="cd03244">
    <property type="entry name" value="ABCC_MRP_domain2"/>
    <property type="match status" value="1"/>
</dbReference>
<feature type="transmembrane region" description="Helical" evidence="11">
    <location>
        <begin position="126"/>
        <end position="147"/>
    </location>
</feature>
<feature type="transmembrane region" description="Helical" evidence="11">
    <location>
        <begin position="363"/>
        <end position="385"/>
    </location>
</feature>
<accession>A0A8H7RSI9</accession>
<feature type="transmembrane region" description="Helical" evidence="11">
    <location>
        <begin position="453"/>
        <end position="474"/>
    </location>
</feature>
<evidence type="ECO:0000256" key="10">
    <source>
        <dbReference type="SAM" id="MobiDB-lite"/>
    </source>
</evidence>
<feature type="transmembrane region" description="Helical" evidence="11">
    <location>
        <begin position="889"/>
        <end position="910"/>
    </location>
</feature>
<feature type="transmembrane region" description="Helical" evidence="11">
    <location>
        <begin position="59"/>
        <end position="80"/>
    </location>
</feature>
<evidence type="ECO:0000256" key="3">
    <source>
        <dbReference type="ARBA" id="ARBA00022692"/>
    </source>
</evidence>
<evidence type="ECO:0000256" key="9">
    <source>
        <dbReference type="ARBA" id="ARBA00023180"/>
    </source>
</evidence>
<feature type="domain" description="ABC transmembrane type-1" evidence="13">
    <location>
        <begin position="901"/>
        <end position="1219"/>
    </location>
</feature>
<dbReference type="InterPro" id="IPR003593">
    <property type="entry name" value="AAA+_ATPase"/>
</dbReference>
<evidence type="ECO:0008006" key="16">
    <source>
        <dbReference type="Google" id="ProtNLM"/>
    </source>
</evidence>
<feature type="domain" description="ABC transmembrane type-1" evidence="13">
    <location>
        <begin position="201"/>
        <end position="513"/>
    </location>
</feature>
<dbReference type="PROSITE" id="PS50929">
    <property type="entry name" value="ABC_TM1F"/>
    <property type="match status" value="2"/>
</dbReference>
<dbReference type="PANTHER" id="PTHR24223:SF353">
    <property type="entry name" value="ABC TRANSPORTER ATP-BINDING PROTEIN_PERMEASE VMR1-RELATED"/>
    <property type="match status" value="1"/>
</dbReference>
<dbReference type="InterPro" id="IPR003439">
    <property type="entry name" value="ABC_transporter-like_ATP-bd"/>
</dbReference>
<keyword evidence="8 11" id="KW-0472">Membrane</keyword>
<evidence type="ECO:0000256" key="8">
    <source>
        <dbReference type="ARBA" id="ARBA00023136"/>
    </source>
</evidence>
<comment type="caution">
    <text evidence="14">The sequence shown here is derived from an EMBL/GenBank/DDBJ whole genome shotgun (WGS) entry which is preliminary data.</text>
</comment>
<reference evidence="14" key="1">
    <citation type="submission" date="2020-12" db="EMBL/GenBank/DDBJ databases">
        <title>Metabolic potential, ecology and presence of endohyphal bacteria is reflected in genomic diversity of Mucoromycotina.</title>
        <authorList>
            <person name="Muszewska A."/>
            <person name="Okrasinska A."/>
            <person name="Steczkiewicz K."/>
            <person name="Drgas O."/>
            <person name="Orlowska M."/>
            <person name="Perlinska-Lenart U."/>
            <person name="Aleksandrzak-Piekarczyk T."/>
            <person name="Szatraj K."/>
            <person name="Zielenkiewicz U."/>
            <person name="Pilsyk S."/>
            <person name="Malc E."/>
            <person name="Mieczkowski P."/>
            <person name="Kruszewska J.S."/>
            <person name="Biernat P."/>
            <person name="Pawlowska J."/>
        </authorList>
    </citation>
    <scope>NUCLEOTIDE SEQUENCE</scope>
    <source>
        <strain evidence="14">CBS 226.32</strain>
    </source>
</reference>
<feature type="non-terminal residue" evidence="14">
    <location>
        <position position="1"/>
    </location>
</feature>
<evidence type="ECO:0000256" key="7">
    <source>
        <dbReference type="ARBA" id="ARBA00022989"/>
    </source>
</evidence>
<feature type="transmembrane region" description="Helical" evidence="11">
    <location>
        <begin position="1064"/>
        <end position="1094"/>
    </location>
</feature>
<dbReference type="CDD" id="cd18604">
    <property type="entry name" value="ABC_6TM_VMR1_D2_like"/>
    <property type="match status" value="1"/>
</dbReference>
<dbReference type="PANTHER" id="PTHR24223">
    <property type="entry name" value="ATP-BINDING CASSETTE SUB-FAMILY C"/>
    <property type="match status" value="1"/>
</dbReference>
<proteinExistence type="predicted"/>
<dbReference type="GO" id="GO:0140359">
    <property type="term" value="F:ABC-type transporter activity"/>
    <property type="evidence" value="ECO:0007669"/>
    <property type="project" value="InterPro"/>
</dbReference>
<dbReference type="FunFam" id="3.40.50.300:FF:000565">
    <property type="entry name" value="ABC bile acid transporter"/>
    <property type="match status" value="1"/>
</dbReference>
<dbReference type="InterPro" id="IPR027417">
    <property type="entry name" value="P-loop_NTPase"/>
</dbReference>
<dbReference type="Gene3D" id="3.40.50.300">
    <property type="entry name" value="P-loop containing nucleotide triphosphate hydrolases"/>
    <property type="match status" value="2"/>
</dbReference>
<dbReference type="GO" id="GO:0000329">
    <property type="term" value="C:fungal-type vacuole membrane"/>
    <property type="evidence" value="ECO:0007669"/>
    <property type="project" value="TreeGrafter"/>
</dbReference>
<dbReference type="InterPro" id="IPR050173">
    <property type="entry name" value="ABC_transporter_C-like"/>
</dbReference>
<dbReference type="SUPFAM" id="SSF52540">
    <property type="entry name" value="P-loop containing nucleoside triphosphate hydrolases"/>
    <property type="match status" value="2"/>
</dbReference>
<dbReference type="Pfam" id="PF00664">
    <property type="entry name" value="ABC_membrane"/>
    <property type="match status" value="2"/>
</dbReference>
<dbReference type="GO" id="GO:0005524">
    <property type="term" value="F:ATP binding"/>
    <property type="evidence" value="ECO:0007669"/>
    <property type="project" value="UniProtKB-KW"/>
</dbReference>
<feature type="transmembrane region" description="Helical" evidence="11">
    <location>
        <begin position="189"/>
        <end position="210"/>
    </location>
</feature>
<keyword evidence="5" id="KW-0547">Nucleotide-binding</keyword>
<evidence type="ECO:0000256" key="6">
    <source>
        <dbReference type="ARBA" id="ARBA00022840"/>
    </source>
</evidence>
<gene>
    <name evidence="14" type="ORF">INT46_002918</name>
</gene>
<protein>
    <recommendedName>
        <fullName evidence="16">P-loop containing nucleoside triphosphate hydrolase protein</fullName>
    </recommendedName>
</protein>
<keyword evidence="4" id="KW-0677">Repeat</keyword>
<dbReference type="InterPro" id="IPR036640">
    <property type="entry name" value="ABC1_TM_sf"/>
</dbReference>
<dbReference type="SUPFAM" id="SSF90123">
    <property type="entry name" value="ABC transporter transmembrane region"/>
    <property type="match status" value="2"/>
</dbReference>
<evidence type="ECO:0000313" key="15">
    <source>
        <dbReference type="Proteomes" id="UP000650833"/>
    </source>
</evidence>
<keyword evidence="15" id="KW-1185">Reference proteome</keyword>
<evidence type="ECO:0000259" key="13">
    <source>
        <dbReference type="PROSITE" id="PS50929"/>
    </source>
</evidence>
<dbReference type="GO" id="GO:0016887">
    <property type="term" value="F:ATP hydrolysis activity"/>
    <property type="evidence" value="ECO:0007669"/>
    <property type="project" value="InterPro"/>
</dbReference>
<feature type="compositionally biased region" description="Acidic residues" evidence="10">
    <location>
        <begin position="838"/>
        <end position="847"/>
    </location>
</feature>
<dbReference type="Pfam" id="PF00005">
    <property type="entry name" value="ABC_tran"/>
    <property type="match status" value="2"/>
</dbReference>
<feature type="domain" description="ABC transporter" evidence="12">
    <location>
        <begin position="1255"/>
        <end position="1495"/>
    </location>
</feature>
<feature type="transmembrane region" description="Helical" evidence="11">
    <location>
        <begin position="1114"/>
        <end position="1134"/>
    </location>
</feature>
<evidence type="ECO:0000259" key="12">
    <source>
        <dbReference type="PROSITE" id="PS50893"/>
    </source>
</evidence>
<feature type="transmembrane region" description="Helical" evidence="11">
    <location>
        <begin position="87"/>
        <end position="106"/>
    </location>
</feature>
<dbReference type="FunFam" id="3.40.50.300:FF:000825">
    <property type="entry name" value="ABC bile acid transporter"/>
    <property type="match status" value="1"/>
</dbReference>
<dbReference type="CDD" id="cd18596">
    <property type="entry name" value="ABC_6TM_VMR1_D1_like"/>
    <property type="match status" value="1"/>
</dbReference>
<dbReference type="InterPro" id="IPR017871">
    <property type="entry name" value="ABC_transporter-like_CS"/>
</dbReference>
<keyword evidence="6" id="KW-0067">ATP-binding</keyword>
<evidence type="ECO:0000256" key="11">
    <source>
        <dbReference type="SAM" id="Phobius"/>
    </source>
</evidence>
<dbReference type="EMBL" id="JAEPRC010000014">
    <property type="protein sequence ID" value="KAG2215086.1"/>
    <property type="molecule type" value="Genomic_DNA"/>
</dbReference>
<dbReference type="Gene3D" id="1.20.1560.10">
    <property type="entry name" value="ABC transporter type 1, transmembrane domain"/>
    <property type="match status" value="2"/>
</dbReference>
<keyword evidence="7 11" id="KW-1133">Transmembrane helix</keyword>
<feature type="transmembrane region" description="Helical" evidence="11">
    <location>
        <begin position="22"/>
        <end position="47"/>
    </location>
</feature>
<keyword evidence="3 11" id="KW-0812">Transmembrane</keyword>
<feature type="transmembrane region" description="Helical" evidence="11">
    <location>
        <begin position="1162"/>
        <end position="1185"/>
    </location>
</feature>
<feature type="region of interest" description="Disordered" evidence="10">
    <location>
        <begin position="296"/>
        <end position="316"/>
    </location>
</feature>
<feature type="region of interest" description="Disordered" evidence="10">
    <location>
        <begin position="835"/>
        <end position="867"/>
    </location>
</feature>
<evidence type="ECO:0000256" key="1">
    <source>
        <dbReference type="ARBA" id="ARBA00004141"/>
    </source>
</evidence>
<feature type="compositionally biased region" description="Basic and acidic residues" evidence="10">
    <location>
        <begin position="300"/>
        <end position="310"/>
    </location>
</feature>